<accession>A0A6B0U1T6</accession>
<evidence type="ECO:0000313" key="2">
    <source>
        <dbReference type="EMBL" id="MXU86469.1"/>
    </source>
</evidence>
<organism evidence="2">
    <name type="scientific">Ixodes ricinus</name>
    <name type="common">Common tick</name>
    <name type="synonym">Acarus ricinus</name>
    <dbReference type="NCBI Taxonomy" id="34613"/>
    <lineage>
        <taxon>Eukaryota</taxon>
        <taxon>Metazoa</taxon>
        <taxon>Ecdysozoa</taxon>
        <taxon>Arthropoda</taxon>
        <taxon>Chelicerata</taxon>
        <taxon>Arachnida</taxon>
        <taxon>Acari</taxon>
        <taxon>Parasitiformes</taxon>
        <taxon>Ixodida</taxon>
        <taxon>Ixodoidea</taxon>
        <taxon>Ixodidae</taxon>
        <taxon>Ixodinae</taxon>
        <taxon>Ixodes</taxon>
    </lineage>
</organism>
<protein>
    <recommendedName>
        <fullName evidence="3">Secreted protein</fullName>
    </recommendedName>
</protein>
<evidence type="ECO:0008006" key="3">
    <source>
        <dbReference type="Google" id="ProtNLM"/>
    </source>
</evidence>
<keyword evidence="1" id="KW-0732">Signal</keyword>
<dbReference type="EMBL" id="GIFC01004386">
    <property type="protein sequence ID" value="MXU86469.1"/>
    <property type="molecule type" value="Transcribed_RNA"/>
</dbReference>
<reference evidence="2" key="1">
    <citation type="submission" date="2019-12" db="EMBL/GenBank/DDBJ databases">
        <title>An insight into the sialome of adult female Ixodes ricinus ticks feeding for 6 days.</title>
        <authorList>
            <person name="Perner J."/>
            <person name="Ribeiro J.M.C."/>
        </authorList>
    </citation>
    <scope>NUCLEOTIDE SEQUENCE</scope>
    <source>
        <strain evidence="2">Semi-engorged</strain>
        <tissue evidence="2">Salivary glands</tissue>
    </source>
</reference>
<dbReference type="AlphaFoldDB" id="A0A6B0U1T6"/>
<name>A0A6B0U1T6_IXORI</name>
<proteinExistence type="predicted"/>
<evidence type="ECO:0000256" key="1">
    <source>
        <dbReference type="SAM" id="SignalP"/>
    </source>
</evidence>
<feature type="signal peptide" evidence="1">
    <location>
        <begin position="1"/>
        <end position="22"/>
    </location>
</feature>
<sequence length="91" mass="10843">MRSLWFLLFMCSSYWFMEFSSTWQYLHRSFMPTSLVSSRVWVSLLVTSREVMGTLNLKHRFLCRRPPRCSASCLALLVYTLHTRQCTILEP</sequence>
<feature type="chain" id="PRO_5025577536" description="Secreted protein" evidence="1">
    <location>
        <begin position="23"/>
        <end position="91"/>
    </location>
</feature>